<keyword evidence="2" id="KW-1185">Reference proteome</keyword>
<accession>A0A069PFK6</accession>
<evidence type="ECO:0000313" key="2">
    <source>
        <dbReference type="Proteomes" id="UP000027466"/>
    </source>
</evidence>
<sequence>MTPARHEADVEHHRDPDVHVKMRLTVSQFPTFEFFEPSRFIHVPGSAGYGAARGGWKAITSGRPENRATLTRNLTYHDARTHDAAIAEAGGKAGVATLNGLTLVTRRS</sequence>
<dbReference type="AlphaFoldDB" id="A0A069PFK6"/>
<reference evidence="1 2" key="1">
    <citation type="submission" date="2014-03" db="EMBL/GenBank/DDBJ databases">
        <title>Draft Genome Sequences of Four Burkholderia Strains.</title>
        <authorList>
            <person name="Liu X.Y."/>
            <person name="Li C.X."/>
            <person name="Xu J.H."/>
        </authorList>
    </citation>
    <scope>NUCLEOTIDE SEQUENCE [LARGE SCALE GENOMIC DNA]</scope>
    <source>
        <strain evidence="1 2">DSM 50014</strain>
    </source>
</reference>
<dbReference type="RefSeq" id="WP_035942630.1">
    <property type="nucleotide sequence ID" value="NZ_CADFFX010000002.1"/>
</dbReference>
<gene>
    <name evidence="1" type="ORF">BG61_39120</name>
</gene>
<dbReference type="Proteomes" id="UP000027466">
    <property type="component" value="Unassembled WGS sequence"/>
</dbReference>
<evidence type="ECO:0000313" key="1">
    <source>
        <dbReference type="EMBL" id="KDR38604.1"/>
    </source>
</evidence>
<organism evidence="1 2">
    <name type="scientific">Caballeronia glathei</name>
    <dbReference type="NCBI Taxonomy" id="60547"/>
    <lineage>
        <taxon>Bacteria</taxon>
        <taxon>Pseudomonadati</taxon>
        <taxon>Pseudomonadota</taxon>
        <taxon>Betaproteobacteria</taxon>
        <taxon>Burkholderiales</taxon>
        <taxon>Burkholderiaceae</taxon>
        <taxon>Caballeronia</taxon>
    </lineage>
</organism>
<protein>
    <submittedName>
        <fullName evidence="1">Uncharacterized protein</fullName>
    </submittedName>
</protein>
<comment type="caution">
    <text evidence="1">The sequence shown here is derived from an EMBL/GenBank/DDBJ whole genome shotgun (WGS) entry which is preliminary data.</text>
</comment>
<dbReference type="EMBL" id="JFHC01000083">
    <property type="protein sequence ID" value="KDR38604.1"/>
    <property type="molecule type" value="Genomic_DNA"/>
</dbReference>
<name>A0A069PFK6_9BURK</name>
<proteinExistence type="predicted"/>